<protein>
    <submittedName>
        <fullName evidence="1">Enoyl-CoA hydratase/isomerase family protein</fullName>
    </submittedName>
</protein>
<keyword evidence="1" id="KW-0413">Isomerase</keyword>
<name>A0A5Q0H880_SACSY</name>
<proteinExistence type="predicted"/>
<gene>
    <name evidence="1" type="ORF">EKG83_36495</name>
</gene>
<dbReference type="PANTHER" id="PTHR11941">
    <property type="entry name" value="ENOYL-COA HYDRATASE-RELATED"/>
    <property type="match status" value="1"/>
</dbReference>
<dbReference type="InterPro" id="IPR029045">
    <property type="entry name" value="ClpP/crotonase-like_dom_sf"/>
</dbReference>
<dbReference type="OrthoDB" id="3696330at2"/>
<dbReference type="EMBL" id="CP034550">
    <property type="protein sequence ID" value="QFZ22184.1"/>
    <property type="molecule type" value="Genomic_DNA"/>
</dbReference>
<dbReference type="AlphaFoldDB" id="A0A5Q0H880"/>
<dbReference type="PANTHER" id="PTHR11941:SF54">
    <property type="entry name" value="ENOYL-COA HYDRATASE, MITOCHONDRIAL"/>
    <property type="match status" value="1"/>
</dbReference>
<accession>A0A5Q0H880</accession>
<dbReference type="GO" id="GO:0016853">
    <property type="term" value="F:isomerase activity"/>
    <property type="evidence" value="ECO:0007669"/>
    <property type="project" value="UniProtKB-KW"/>
</dbReference>
<dbReference type="Proteomes" id="UP000325787">
    <property type="component" value="Chromosome"/>
</dbReference>
<dbReference type="InterPro" id="IPR001753">
    <property type="entry name" value="Enoyl-CoA_hydra/iso"/>
</dbReference>
<reference evidence="2" key="1">
    <citation type="journal article" date="2021" name="Curr. Microbiol.">
        <title>Complete genome of nocamycin-producing strain Saccharothrix syringae NRRL B-16468 reveals the biosynthetic potential for secondary metabolites.</title>
        <authorList>
            <person name="Mo X."/>
            <person name="Yang S."/>
        </authorList>
    </citation>
    <scope>NUCLEOTIDE SEQUENCE [LARGE SCALE GENOMIC DNA]</scope>
    <source>
        <strain evidence="2">ATCC 51364 / DSM 43886 / JCM 6844 / KCTC 9398 / NBRC 14523 / NRRL B-16468 / INA 2240</strain>
    </source>
</reference>
<dbReference type="SUPFAM" id="SSF52096">
    <property type="entry name" value="ClpP/crotonase"/>
    <property type="match status" value="1"/>
</dbReference>
<dbReference type="Gene3D" id="3.90.226.10">
    <property type="entry name" value="2-enoyl-CoA Hydratase, Chain A, domain 1"/>
    <property type="match status" value="1"/>
</dbReference>
<sequence length="174" mass="17895">MAVSTNLSGGVAVIRVDEPLDTAHVGLRAALGRVGGARAVVLAGCWACGTDIRGLLRMSSQQCEALSCSFRALRDDVAGFRVPVVAAIAGSAVGHAAELAMSCHHRVLARTGGLGRVTGTRVVFGERISADRALCTGLVDRVVPAPLVLRAAVELANGCKPVQAERKCCPIVAT</sequence>
<dbReference type="RefSeq" id="WP_153278683.1">
    <property type="nucleotide sequence ID" value="NZ_CP034550.1"/>
</dbReference>
<organism evidence="1 2">
    <name type="scientific">Saccharothrix syringae</name>
    <name type="common">Nocardiopsis syringae</name>
    <dbReference type="NCBI Taxonomy" id="103733"/>
    <lineage>
        <taxon>Bacteria</taxon>
        <taxon>Bacillati</taxon>
        <taxon>Actinomycetota</taxon>
        <taxon>Actinomycetes</taxon>
        <taxon>Pseudonocardiales</taxon>
        <taxon>Pseudonocardiaceae</taxon>
        <taxon>Saccharothrix</taxon>
    </lineage>
</organism>
<dbReference type="CDD" id="cd06558">
    <property type="entry name" value="crotonase-like"/>
    <property type="match status" value="1"/>
</dbReference>
<keyword evidence="2" id="KW-1185">Reference proteome</keyword>
<dbReference type="GO" id="GO:0006635">
    <property type="term" value="P:fatty acid beta-oxidation"/>
    <property type="evidence" value="ECO:0007669"/>
    <property type="project" value="TreeGrafter"/>
</dbReference>
<evidence type="ECO:0000313" key="2">
    <source>
        <dbReference type="Proteomes" id="UP000325787"/>
    </source>
</evidence>
<dbReference type="KEGG" id="ssyi:EKG83_36495"/>
<dbReference type="Pfam" id="PF00378">
    <property type="entry name" value="ECH_1"/>
    <property type="match status" value="1"/>
</dbReference>
<evidence type="ECO:0000313" key="1">
    <source>
        <dbReference type="EMBL" id="QFZ22184.1"/>
    </source>
</evidence>